<dbReference type="OrthoDB" id="10473155at2759"/>
<dbReference type="EMBL" id="LRBS01000016">
    <property type="protein sequence ID" value="OII77906.1"/>
    <property type="molecule type" value="Genomic_DNA"/>
</dbReference>
<feature type="transmembrane region" description="Helical" evidence="1">
    <location>
        <begin position="88"/>
        <end position="112"/>
    </location>
</feature>
<keyword evidence="2" id="KW-0732">Signal</keyword>
<proteinExistence type="predicted"/>
<sequence length="122" mass="13910">MKLFIFTFFLIYLYSNYISCQDILVDNSNGLRYSNKYNYLLNNSKTTKFRIRILDTQNSSIPSIKTIENTVEDHASNLWNSLSTGAKVGIIIGVITASIFIIIGILHCLCFFKLCCCKCCIK</sequence>
<gene>
    <name evidence="3" type="ORF">cand_038210</name>
</gene>
<name>A0A1J4MUH1_9CRYT</name>
<evidence type="ECO:0000256" key="1">
    <source>
        <dbReference type="SAM" id="Phobius"/>
    </source>
</evidence>
<dbReference type="GeneID" id="92368005"/>
<keyword evidence="4" id="KW-1185">Reference proteome</keyword>
<keyword evidence="1" id="KW-0472">Membrane</keyword>
<keyword evidence="1" id="KW-1133">Transmembrane helix</keyword>
<dbReference type="AlphaFoldDB" id="A0A1J4MUH1"/>
<reference evidence="3 4" key="1">
    <citation type="submission" date="2016-10" db="EMBL/GenBank/DDBJ databases">
        <title>Reductive evolution of mitochondrial metabolism and differential evolution of invasion-related proteins in Cryptosporidium.</title>
        <authorList>
            <person name="Liu S."/>
            <person name="Roellig D.M."/>
            <person name="Guo Y."/>
            <person name="Li N."/>
            <person name="Frace M.A."/>
            <person name="Tang K."/>
            <person name="Zhang L."/>
            <person name="Feng Y."/>
            <person name="Xiao L."/>
        </authorList>
    </citation>
    <scope>NUCLEOTIDE SEQUENCE [LARGE SCALE GENOMIC DNA]</scope>
    <source>
        <strain evidence="3">30847</strain>
    </source>
</reference>
<evidence type="ECO:0000256" key="2">
    <source>
        <dbReference type="SAM" id="SignalP"/>
    </source>
</evidence>
<protein>
    <submittedName>
        <fullName evidence="3">Uncharacterized protein</fullName>
    </submittedName>
</protein>
<evidence type="ECO:0000313" key="3">
    <source>
        <dbReference type="EMBL" id="OII77906.1"/>
    </source>
</evidence>
<organism evidence="3 4">
    <name type="scientific">Cryptosporidium andersoni</name>
    <dbReference type="NCBI Taxonomy" id="117008"/>
    <lineage>
        <taxon>Eukaryota</taxon>
        <taxon>Sar</taxon>
        <taxon>Alveolata</taxon>
        <taxon>Apicomplexa</taxon>
        <taxon>Conoidasida</taxon>
        <taxon>Coccidia</taxon>
        <taxon>Eucoccidiorida</taxon>
        <taxon>Eimeriorina</taxon>
        <taxon>Cryptosporidiidae</taxon>
        <taxon>Cryptosporidium</taxon>
    </lineage>
</organism>
<keyword evidence="1" id="KW-0812">Transmembrane</keyword>
<evidence type="ECO:0000313" key="4">
    <source>
        <dbReference type="Proteomes" id="UP000186804"/>
    </source>
</evidence>
<dbReference type="VEuPathDB" id="CryptoDB:cand_038210"/>
<dbReference type="RefSeq" id="XP_067069752.1">
    <property type="nucleotide sequence ID" value="XM_067214044.1"/>
</dbReference>
<accession>A0A1J4MUH1</accession>
<dbReference type="Proteomes" id="UP000186804">
    <property type="component" value="Unassembled WGS sequence"/>
</dbReference>
<feature type="chain" id="PRO_5013176171" evidence="2">
    <location>
        <begin position="21"/>
        <end position="122"/>
    </location>
</feature>
<feature type="signal peptide" evidence="2">
    <location>
        <begin position="1"/>
        <end position="20"/>
    </location>
</feature>
<comment type="caution">
    <text evidence="3">The sequence shown here is derived from an EMBL/GenBank/DDBJ whole genome shotgun (WGS) entry which is preliminary data.</text>
</comment>